<evidence type="ECO:0000313" key="2">
    <source>
        <dbReference type="EMBL" id="RGK38428.1"/>
    </source>
</evidence>
<dbReference type="Proteomes" id="UP000260793">
    <property type="component" value="Unassembled WGS sequence"/>
</dbReference>
<proteinExistence type="predicted"/>
<feature type="coiled-coil region" evidence="1">
    <location>
        <begin position="25"/>
        <end position="52"/>
    </location>
</feature>
<comment type="caution">
    <text evidence="2">The sequence shown here is derived from an EMBL/GenBank/DDBJ whole genome shotgun (WGS) entry which is preliminary data.</text>
</comment>
<evidence type="ECO:0000313" key="7">
    <source>
        <dbReference type="Proteomes" id="UP000285832"/>
    </source>
</evidence>
<dbReference type="RefSeq" id="WP_005612257.1">
    <property type="nucleotide sequence ID" value="NZ_CABKOA010000009.1"/>
</dbReference>
<dbReference type="GeneID" id="77334153"/>
<protein>
    <recommendedName>
        <fullName evidence="8">Bypass of forespore C C-terminal domain-containing protein</fullName>
    </recommendedName>
</protein>
<dbReference type="EMBL" id="QSQN01000026">
    <property type="protein sequence ID" value="RGK38428.1"/>
    <property type="molecule type" value="Genomic_DNA"/>
</dbReference>
<reference evidence="5 6" key="1">
    <citation type="submission" date="2018-08" db="EMBL/GenBank/DDBJ databases">
        <title>A genome reference for cultivated species of the human gut microbiota.</title>
        <authorList>
            <person name="Zou Y."/>
            <person name="Xue W."/>
            <person name="Luo G."/>
        </authorList>
    </citation>
    <scope>NUCLEOTIDE SEQUENCE [LARGE SCALE GENOMIC DNA]</scope>
    <source>
        <strain evidence="4 7">AM09-9</strain>
        <strain evidence="3 6">AM25-1LB</strain>
        <strain evidence="2 5">TF11-7</strain>
    </source>
</reference>
<dbReference type="Proteomes" id="UP000285832">
    <property type="component" value="Unassembled WGS sequence"/>
</dbReference>
<evidence type="ECO:0000313" key="4">
    <source>
        <dbReference type="EMBL" id="RHJ61132.1"/>
    </source>
</evidence>
<dbReference type="EMBL" id="QRHG01000010">
    <property type="protein sequence ID" value="RHF61744.1"/>
    <property type="molecule type" value="Genomic_DNA"/>
</dbReference>
<evidence type="ECO:0000313" key="5">
    <source>
        <dbReference type="Proteomes" id="UP000260793"/>
    </source>
</evidence>
<organism evidence="2 5">
    <name type="scientific">[Ruminococcus] lactaris</name>
    <dbReference type="NCBI Taxonomy" id="46228"/>
    <lineage>
        <taxon>Bacteria</taxon>
        <taxon>Bacillati</taxon>
        <taxon>Bacillota</taxon>
        <taxon>Clostridia</taxon>
        <taxon>Lachnospirales</taxon>
        <taxon>Lachnospiraceae</taxon>
        <taxon>Mediterraneibacter</taxon>
    </lineage>
</organism>
<dbReference type="AlphaFoldDB" id="A0A3E4LLX7"/>
<dbReference type="EMBL" id="QRMI01000018">
    <property type="protein sequence ID" value="RHJ61132.1"/>
    <property type="molecule type" value="Genomic_DNA"/>
</dbReference>
<accession>A0A3E4LLX7</accession>
<evidence type="ECO:0000256" key="1">
    <source>
        <dbReference type="SAM" id="Coils"/>
    </source>
</evidence>
<name>A0A3E4LLX7_9FIRM</name>
<evidence type="ECO:0008006" key="8">
    <source>
        <dbReference type="Google" id="ProtNLM"/>
    </source>
</evidence>
<evidence type="ECO:0000313" key="3">
    <source>
        <dbReference type="EMBL" id="RHF61744.1"/>
    </source>
</evidence>
<keyword evidence="1" id="KW-0175">Coiled coil</keyword>
<evidence type="ECO:0000313" key="6">
    <source>
        <dbReference type="Proteomes" id="UP000284902"/>
    </source>
</evidence>
<dbReference type="Proteomes" id="UP000284902">
    <property type="component" value="Unassembled WGS sequence"/>
</dbReference>
<sequence length="126" mass="14494">MKKKYMVGFFLALFCMVLLVSAGYAASYRYVMQRQEARVEEAEKREEDFLQQSVMTEGDATKKTSGYYLKELNGYVAVYRADGTSLYETTNIPVEALPDDLRADLDKGRYIETPEELYGFLENYSS</sequence>
<gene>
    <name evidence="4" type="ORF">DW116_08130</name>
    <name evidence="3" type="ORF">DW672_05510</name>
    <name evidence="2" type="ORF">DXD17_10050</name>
</gene>